<dbReference type="PANTHER" id="PTHR11532:SF92">
    <property type="entry name" value="CARBOXYPEPTIDASE E"/>
    <property type="match status" value="1"/>
</dbReference>
<sequence>MVGRGGRALLALSVALAACGWLLGAEAQEPGAPAAGMRRRRRLQQEDGISFEYHRYPELREALVSVWLQCTAISRIYTVGRSFEGRELLVIELSDNPGVHEPGKGDAPCQPWRRPGGRQRVGLVAVGDGGKGGPRGASW</sequence>
<dbReference type="AlphaFoldDB" id="A0A5E4CH18"/>
<feature type="chain" id="PRO_5022955735" description="Peptidase M14 domain-containing protein" evidence="3">
    <location>
        <begin position="28"/>
        <end position="139"/>
    </location>
</feature>
<proteinExistence type="inferred from homology"/>
<dbReference type="EMBL" id="CABDUW010001398">
    <property type="protein sequence ID" value="VTJ81187.1"/>
    <property type="molecule type" value="Genomic_DNA"/>
</dbReference>
<feature type="domain" description="Peptidase M14" evidence="4">
    <location>
        <begin position="52"/>
        <end position="139"/>
    </location>
</feature>
<dbReference type="Proteomes" id="UP000335636">
    <property type="component" value="Unassembled WGS sequence"/>
</dbReference>
<dbReference type="Gene3D" id="3.40.630.10">
    <property type="entry name" value="Zn peptidases"/>
    <property type="match status" value="1"/>
</dbReference>
<evidence type="ECO:0000256" key="1">
    <source>
        <dbReference type="ARBA" id="ARBA00005988"/>
    </source>
</evidence>
<evidence type="ECO:0000313" key="6">
    <source>
        <dbReference type="Proteomes" id="UP000335636"/>
    </source>
</evidence>
<gene>
    <name evidence="5" type="ORF">MONAX_5E020944</name>
</gene>
<dbReference type="GO" id="GO:0004181">
    <property type="term" value="F:metallocarboxypeptidase activity"/>
    <property type="evidence" value="ECO:0007669"/>
    <property type="project" value="InterPro"/>
</dbReference>
<feature type="signal peptide" evidence="3">
    <location>
        <begin position="1"/>
        <end position="27"/>
    </location>
</feature>
<organism evidence="5 6">
    <name type="scientific">Marmota monax</name>
    <name type="common">Woodchuck</name>
    <dbReference type="NCBI Taxonomy" id="9995"/>
    <lineage>
        <taxon>Eukaryota</taxon>
        <taxon>Metazoa</taxon>
        <taxon>Chordata</taxon>
        <taxon>Craniata</taxon>
        <taxon>Vertebrata</taxon>
        <taxon>Euteleostomi</taxon>
        <taxon>Mammalia</taxon>
        <taxon>Eutheria</taxon>
        <taxon>Euarchontoglires</taxon>
        <taxon>Glires</taxon>
        <taxon>Rodentia</taxon>
        <taxon>Sciuromorpha</taxon>
        <taxon>Sciuridae</taxon>
        <taxon>Xerinae</taxon>
        <taxon>Marmotini</taxon>
        <taxon>Marmota</taxon>
    </lineage>
</organism>
<dbReference type="GO" id="GO:0006518">
    <property type="term" value="P:peptide metabolic process"/>
    <property type="evidence" value="ECO:0007669"/>
    <property type="project" value="TreeGrafter"/>
</dbReference>
<dbReference type="InterPro" id="IPR050753">
    <property type="entry name" value="Peptidase_M14_domain"/>
</dbReference>
<reference evidence="5" key="1">
    <citation type="submission" date="2019-04" db="EMBL/GenBank/DDBJ databases">
        <authorList>
            <person name="Alioto T."/>
            <person name="Alioto T."/>
        </authorList>
    </citation>
    <scope>NUCLEOTIDE SEQUENCE [LARGE SCALE GENOMIC DNA]</scope>
</reference>
<dbReference type="PANTHER" id="PTHR11532">
    <property type="entry name" value="PROTEASE M14 CARBOXYPEPTIDASE"/>
    <property type="match status" value="1"/>
</dbReference>
<dbReference type="GO" id="GO:0005615">
    <property type="term" value="C:extracellular space"/>
    <property type="evidence" value="ECO:0007669"/>
    <property type="project" value="TreeGrafter"/>
</dbReference>
<dbReference type="PROSITE" id="PS51257">
    <property type="entry name" value="PROKAR_LIPOPROTEIN"/>
    <property type="match status" value="1"/>
</dbReference>
<dbReference type="GO" id="GO:0016485">
    <property type="term" value="P:protein processing"/>
    <property type="evidence" value="ECO:0007669"/>
    <property type="project" value="TreeGrafter"/>
</dbReference>
<dbReference type="SUPFAM" id="SSF53187">
    <property type="entry name" value="Zn-dependent exopeptidases"/>
    <property type="match status" value="1"/>
</dbReference>
<dbReference type="InterPro" id="IPR000834">
    <property type="entry name" value="Peptidase_M14"/>
</dbReference>
<comment type="similarity">
    <text evidence="1 2">Belongs to the peptidase M14 family.</text>
</comment>
<accession>A0A5E4CH18</accession>
<comment type="caution">
    <text evidence="5">The sequence shown here is derived from an EMBL/GenBank/DDBJ whole genome shotgun (WGS) entry which is preliminary data.</text>
</comment>
<evidence type="ECO:0000313" key="5">
    <source>
        <dbReference type="EMBL" id="VTJ81187.1"/>
    </source>
</evidence>
<evidence type="ECO:0000256" key="3">
    <source>
        <dbReference type="SAM" id="SignalP"/>
    </source>
</evidence>
<dbReference type="GO" id="GO:0008270">
    <property type="term" value="F:zinc ion binding"/>
    <property type="evidence" value="ECO:0007669"/>
    <property type="project" value="InterPro"/>
</dbReference>
<name>A0A5E4CH18_MARMO</name>
<evidence type="ECO:0000256" key="2">
    <source>
        <dbReference type="PROSITE-ProRule" id="PRU01379"/>
    </source>
</evidence>
<protein>
    <recommendedName>
        <fullName evidence="4">Peptidase M14 domain-containing protein</fullName>
    </recommendedName>
</protein>
<keyword evidence="3" id="KW-0732">Signal</keyword>
<keyword evidence="6" id="KW-1185">Reference proteome</keyword>
<evidence type="ECO:0000259" key="4">
    <source>
        <dbReference type="PROSITE" id="PS52035"/>
    </source>
</evidence>
<dbReference type="PROSITE" id="PS52035">
    <property type="entry name" value="PEPTIDASE_M14"/>
    <property type="match status" value="1"/>
</dbReference>
<comment type="caution">
    <text evidence="2">Lacks conserved residue(s) required for the propagation of feature annotation.</text>
</comment>
<dbReference type="Pfam" id="PF00246">
    <property type="entry name" value="Peptidase_M14"/>
    <property type="match status" value="1"/>
</dbReference>